<accession>A0A5B7IG51</accession>
<evidence type="ECO:0000313" key="2">
    <source>
        <dbReference type="Proteomes" id="UP000324222"/>
    </source>
</evidence>
<dbReference type="Proteomes" id="UP000324222">
    <property type="component" value="Unassembled WGS sequence"/>
</dbReference>
<reference evidence="1 2" key="1">
    <citation type="submission" date="2019-05" db="EMBL/GenBank/DDBJ databases">
        <title>Another draft genome of Portunus trituberculatus and its Hox gene families provides insights of decapod evolution.</title>
        <authorList>
            <person name="Jeong J.-H."/>
            <person name="Song I."/>
            <person name="Kim S."/>
            <person name="Choi T."/>
            <person name="Kim D."/>
            <person name="Ryu S."/>
            <person name="Kim W."/>
        </authorList>
    </citation>
    <scope>NUCLEOTIDE SEQUENCE [LARGE SCALE GENOMIC DNA]</scope>
    <source>
        <tissue evidence="1">Muscle</tissue>
    </source>
</reference>
<sequence>MYERETLTPENLFFPATAEEDWQTSKEEEAAADKLTLTRQFVMRISKYEYFIEYKITTKFYTPDALQSCCHWGRGDKIAMLKEEENAARSSQSAVRDERR</sequence>
<dbReference type="EMBL" id="VSRR010055124">
    <property type="protein sequence ID" value="MPC80839.1"/>
    <property type="molecule type" value="Genomic_DNA"/>
</dbReference>
<gene>
    <name evidence="1" type="ORF">E2C01_075432</name>
</gene>
<organism evidence="1 2">
    <name type="scientific">Portunus trituberculatus</name>
    <name type="common">Swimming crab</name>
    <name type="synonym">Neptunus trituberculatus</name>
    <dbReference type="NCBI Taxonomy" id="210409"/>
    <lineage>
        <taxon>Eukaryota</taxon>
        <taxon>Metazoa</taxon>
        <taxon>Ecdysozoa</taxon>
        <taxon>Arthropoda</taxon>
        <taxon>Crustacea</taxon>
        <taxon>Multicrustacea</taxon>
        <taxon>Malacostraca</taxon>
        <taxon>Eumalacostraca</taxon>
        <taxon>Eucarida</taxon>
        <taxon>Decapoda</taxon>
        <taxon>Pleocyemata</taxon>
        <taxon>Brachyura</taxon>
        <taxon>Eubrachyura</taxon>
        <taxon>Portunoidea</taxon>
        <taxon>Portunidae</taxon>
        <taxon>Portuninae</taxon>
        <taxon>Portunus</taxon>
    </lineage>
</organism>
<proteinExistence type="predicted"/>
<protein>
    <submittedName>
        <fullName evidence="1">Uncharacterized protein</fullName>
    </submittedName>
</protein>
<keyword evidence="2" id="KW-1185">Reference proteome</keyword>
<evidence type="ECO:0000313" key="1">
    <source>
        <dbReference type="EMBL" id="MPC80839.1"/>
    </source>
</evidence>
<comment type="caution">
    <text evidence="1">The sequence shown here is derived from an EMBL/GenBank/DDBJ whole genome shotgun (WGS) entry which is preliminary data.</text>
</comment>
<name>A0A5B7IG51_PORTR</name>
<dbReference type="AlphaFoldDB" id="A0A5B7IG51"/>